<dbReference type="PRINTS" id="PR00834">
    <property type="entry name" value="PROTEASES2C"/>
</dbReference>
<organism evidence="5 6">
    <name type="scientific">Rubripirellula obstinata</name>
    <dbReference type="NCBI Taxonomy" id="406547"/>
    <lineage>
        <taxon>Bacteria</taxon>
        <taxon>Pseudomonadati</taxon>
        <taxon>Planctomycetota</taxon>
        <taxon>Planctomycetia</taxon>
        <taxon>Pirellulales</taxon>
        <taxon>Pirellulaceae</taxon>
        <taxon>Rubripirellula</taxon>
    </lineage>
</organism>
<dbReference type="PANTHER" id="PTHR43343">
    <property type="entry name" value="PEPTIDASE S12"/>
    <property type="match status" value="1"/>
</dbReference>
<keyword evidence="6" id="KW-1185">Reference proteome</keyword>
<dbReference type="AlphaFoldDB" id="A0A5B1CMD5"/>
<feature type="region of interest" description="Disordered" evidence="3">
    <location>
        <begin position="467"/>
        <end position="503"/>
    </location>
</feature>
<feature type="transmembrane region" description="Helical" evidence="4">
    <location>
        <begin position="12"/>
        <end position="40"/>
    </location>
</feature>
<keyword evidence="1 5" id="KW-0645">Protease</keyword>
<keyword evidence="4" id="KW-1133">Transmembrane helix</keyword>
<comment type="caution">
    <text evidence="5">The sequence shown here is derived from an EMBL/GenBank/DDBJ whole genome shotgun (WGS) entry which is preliminary data.</text>
</comment>
<keyword evidence="4" id="KW-0812">Transmembrane</keyword>
<evidence type="ECO:0000313" key="5">
    <source>
        <dbReference type="EMBL" id="KAA1262347.1"/>
    </source>
</evidence>
<dbReference type="EMBL" id="VRLW01000001">
    <property type="protein sequence ID" value="KAA1262347.1"/>
    <property type="molecule type" value="Genomic_DNA"/>
</dbReference>
<dbReference type="SUPFAM" id="SSF50494">
    <property type="entry name" value="Trypsin-like serine proteases"/>
    <property type="match status" value="1"/>
</dbReference>
<sequence length="664" mass="72040" precursor="true">MSRQTSQEDYNRTLVLILAGVVASLVFIAGVTAFAGLRYFRELKVAEEKPGMSQPISEVTDSTSPRSTTVPTVPTVPVSPPEPSIVEPEQPQRPEESRVRLVEDAEPNEPDAPEPHQRLDSSLQYAWKPNDKLVYDFNVTAEIGPKKLKYRGRNSIQATGKRPAVENVDDQTVEGSGTGFVIHPDGFVVTCAHVVKGARAIRATVGGRTVNAMVMKMDTENDLAILRLESKRLPYLKIADSDRVRLGQDVRAIGYPMMDVLGKTIKVTKGEVSGRGGPAGADGLQIDATINPGNSGGPLVDASGRLVGVTSSMLAGIGINEVGFAVPSNKVIDLARELSIAIEMQNESPTLSAPDIVDLVKPATVLLEVSVGPGGAGMESPHELKFTGNWYESTPPTMGSSMPTMPQHRHFNGKIQVTSSGESIQDDPKAMLPLLLGSISRVGIETLPDSAPGRDVSTQMIVIQSPERRQRRSQFDPYGFGSFGPRHRPPWMREREPAPDSTKALLGTESTTIVLGEPTSRGIKVQKSYSLTVGGESDQEPPLVISGSGDGWFDPVAGKMIEMKYTMSIKVNDENITLRIPVTMNYRLVDEQTLAKERIASQEREKARVEARAEAKANATPSTTKKSTFRSPVVTTSRTNQQLPIESVKNAPQSSNLRRFNFNK</sequence>
<reference evidence="5 6" key="1">
    <citation type="submission" date="2019-08" db="EMBL/GenBank/DDBJ databases">
        <title>Deep-cultivation of Planctomycetes and their phenomic and genomic characterization uncovers novel biology.</title>
        <authorList>
            <person name="Wiegand S."/>
            <person name="Jogler M."/>
            <person name="Boedeker C."/>
            <person name="Pinto D."/>
            <person name="Vollmers J."/>
            <person name="Rivas-Marin E."/>
            <person name="Kohn T."/>
            <person name="Peeters S.H."/>
            <person name="Heuer A."/>
            <person name="Rast P."/>
            <person name="Oberbeckmann S."/>
            <person name="Bunk B."/>
            <person name="Jeske O."/>
            <person name="Meyerdierks A."/>
            <person name="Storesund J.E."/>
            <person name="Kallscheuer N."/>
            <person name="Luecker S."/>
            <person name="Lage O.M."/>
            <person name="Pohl T."/>
            <person name="Merkel B.J."/>
            <person name="Hornburger P."/>
            <person name="Mueller R.-W."/>
            <person name="Bruemmer F."/>
            <person name="Labrenz M."/>
            <person name="Spormann A.M."/>
            <person name="Op Den Camp H."/>
            <person name="Overmann J."/>
            <person name="Amann R."/>
            <person name="Jetten M.S.M."/>
            <person name="Mascher T."/>
            <person name="Medema M.H."/>
            <person name="Devos D.P."/>
            <person name="Kaster A.-K."/>
            <person name="Ovreas L."/>
            <person name="Rohde M."/>
            <person name="Galperin M.Y."/>
            <person name="Jogler C."/>
        </authorList>
    </citation>
    <scope>NUCLEOTIDE SEQUENCE [LARGE SCALE GENOMIC DNA]</scope>
    <source>
        <strain evidence="5 6">LF1</strain>
    </source>
</reference>
<evidence type="ECO:0000256" key="4">
    <source>
        <dbReference type="SAM" id="Phobius"/>
    </source>
</evidence>
<evidence type="ECO:0000313" key="6">
    <source>
        <dbReference type="Proteomes" id="UP000322699"/>
    </source>
</evidence>
<keyword evidence="2" id="KW-0378">Hydrolase</keyword>
<proteinExistence type="predicted"/>
<dbReference type="GO" id="GO:0004252">
    <property type="term" value="F:serine-type endopeptidase activity"/>
    <property type="evidence" value="ECO:0007669"/>
    <property type="project" value="InterPro"/>
</dbReference>
<evidence type="ECO:0000256" key="1">
    <source>
        <dbReference type="ARBA" id="ARBA00022670"/>
    </source>
</evidence>
<dbReference type="InterPro" id="IPR051201">
    <property type="entry name" value="Chloro_Bact_Ser_Proteases"/>
</dbReference>
<dbReference type="Proteomes" id="UP000322699">
    <property type="component" value="Unassembled WGS sequence"/>
</dbReference>
<dbReference type="GO" id="GO:0006508">
    <property type="term" value="P:proteolysis"/>
    <property type="evidence" value="ECO:0007669"/>
    <property type="project" value="UniProtKB-KW"/>
</dbReference>
<evidence type="ECO:0000256" key="3">
    <source>
        <dbReference type="SAM" id="MobiDB-lite"/>
    </source>
</evidence>
<name>A0A5B1CMD5_9BACT</name>
<keyword evidence="4" id="KW-0472">Membrane</keyword>
<feature type="compositionally biased region" description="Low complexity" evidence="3">
    <location>
        <begin position="62"/>
        <end position="76"/>
    </location>
</feature>
<dbReference type="PANTHER" id="PTHR43343:SF3">
    <property type="entry name" value="PROTEASE DO-LIKE 8, CHLOROPLASTIC"/>
    <property type="match status" value="1"/>
</dbReference>
<dbReference type="Pfam" id="PF13365">
    <property type="entry name" value="Trypsin_2"/>
    <property type="match status" value="1"/>
</dbReference>
<dbReference type="InterPro" id="IPR001940">
    <property type="entry name" value="Peptidase_S1C"/>
</dbReference>
<dbReference type="RefSeq" id="WP_160148227.1">
    <property type="nucleotide sequence ID" value="NZ_VRLW01000001.1"/>
</dbReference>
<dbReference type="InterPro" id="IPR009003">
    <property type="entry name" value="Peptidase_S1_PA"/>
</dbReference>
<feature type="compositionally biased region" description="Basic and acidic residues" evidence="3">
    <location>
        <begin position="90"/>
        <end position="103"/>
    </location>
</feature>
<protein>
    <submittedName>
        <fullName evidence="5">Putative serine protease HhoB</fullName>
    </submittedName>
</protein>
<feature type="compositionally biased region" description="Polar residues" evidence="3">
    <location>
        <begin position="620"/>
        <end position="642"/>
    </location>
</feature>
<gene>
    <name evidence="5" type="primary">hhoB_2</name>
    <name evidence="5" type="ORF">LF1_49110</name>
</gene>
<evidence type="ECO:0000256" key="2">
    <source>
        <dbReference type="ARBA" id="ARBA00022801"/>
    </source>
</evidence>
<accession>A0A5B1CMD5</accession>
<feature type="region of interest" description="Disordered" evidence="3">
    <location>
        <begin position="613"/>
        <end position="642"/>
    </location>
</feature>
<dbReference type="Gene3D" id="2.40.10.120">
    <property type="match status" value="1"/>
</dbReference>
<feature type="region of interest" description="Disordered" evidence="3">
    <location>
        <begin position="50"/>
        <end position="119"/>
    </location>
</feature>